<dbReference type="Gene3D" id="3.10.450.50">
    <property type="match status" value="1"/>
</dbReference>
<dbReference type="AlphaFoldDB" id="A0A1H7J8Z6"/>
<keyword evidence="3" id="KW-1185">Reference proteome</keyword>
<sequence length="180" mass="19664">MKPPASAPDSPAAAYAELLRRVVALEAERAVQRTMVRYMALCDVPAGGFADETLASLFADDAVWEGVGPLYESKFGRLEGRDAILAMLTRYLPPTQHFSVNTHFLSAERIDVAADATHASGRWLMLQASGYVAGSAELIAARIDVDFVPCATSGAWLIRHFRTRRLFDAPWQVVPSPTET</sequence>
<evidence type="ECO:0000313" key="2">
    <source>
        <dbReference type="EMBL" id="SEK70742.1"/>
    </source>
</evidence>
<dbReference type="SUPFAM" id="SSF54427">
    <property type="entry name" value="NTF2-like"/>
    <property type="match status" value="1"/>
</dbReference>
<dbReference type="STRING" id="416943.SAMN05445871_1872"/>
<protein>
    <submittedName>
        <fullName evidence="2">SnoaL-like domain-containing protein</fullName>
    </submittedName>
</protein>
<accession>A0A1H7J8Z6</accession>
<evidence type="ECO:0000313" key="3">
    <source>
        <dbReference type="Proteomes" id="UP000199120"/>
    </source>
</evidence>
<gene>
    <name evidence="2" type="ORF">SAMN05192542_103177</name>
</gene>
<reference evidence="3" key="1">
    <citation type="submission" date="2016-10" db="EMBL/GenBank/DDBJ databases">
        <authorList>
            <person name="Varghese N."/>
            <person name="Submissions S."/>
        </authorList>
    </citation>
    <scope>NUCLEOTIDE SEQUENCE [LARGE SCALE GENOMIC DNA]</scope>
    <source>
        <strain evidence="3">LMG 26416</strain>
    </source>
</reference>
<dbReference type="Pfam" id="PF13577">
    <property type="entry name" value="SnoaL_4"/>
    <property type="match status" value="1"/>
</dbReference>
<feature type="domain" description="SnoaL-like" evidence="1">
    <location>
        <begin position="24"/>
        <end position="162"/>
    </location>
</feature>
<dbReference type="RefSeq" id="WP_244283769.1">
    <property type="nucleotide sequence ID" value="NZ_FNSR01000001.1"/>
</dbReference>
<dbReference type="InterPro" id="IPR037401">
    <property type="entry name" value="SnoaL-like"/>
</dbReference>
<dbReference type="InterPro" id="IPR032710">
    <property type="entry name" value="NTF2-like_dom_sf"/>
</dbReference>
<evidence type="ECO:0000259" key="1">
    <source>
        <dbReference type="Pfam" id="PF13577"/>
    </source>
</evidence>
<proteinExistence type="predicted"/>
<dbReference type="EMBL" id="FOAJ01000003">
    <property type="protein sequence ID" value="SEK70742.1"/>
    <property type="molecule type" value="Genomic_DNA"/>
</dbReference>
<name>A0A1H7J8Z6_9BURK</name>
<organism evidence="2 3">
    <name type="scientific">Paraburkholderia caballeronis</name>
    <dbReference type="NCBI Taxonomy" id="416943"/>
    <lineage>
        <taxon>Bacteria</taxon>
        <taxon>Pseudomonadati</taxon>
        <taxon>Pseudomonadota</taxon>
        <taxon>Betaproteobacteria</taxon>
        <taxon>Burkholderiales</taxon>
        <taxon>Burkholderiaceae</taxon>
        <taxon>Paraburkholderia</taxon>
    </lineage>
</organism>
<dbReference type="Proteomes" id="UP000199120">
    <property type="component" value="Unassembled WGS sequence"/>
</dbReference>